<dbReference type="EMBL" id="QGNW01000403">
    <property type="protein sequence ID" value="RVW72968.1"/>
    <property type="molecule type" value="Genomic_DNA"/>
</dbReference>
<feature type="domain" description="Reverse transcriptase Ty1/copia-type" evidence="1">
    <location>
        <begin position="7"/>
        <end position="118"/>
    </location>
</feature>
<evidence type="ECO:0000313" key="2">
    <source>
        <dbReference type="EMBL" id="RVW72968.1"/>
    </source>
</evidence>
<name>A0A438GLA3_VITVI</name>
<dbReference type="SUPFAM" id="SSF56672">
    <property type="entry name" value="DNA/RNA polymerases"/>
    <property type="match status" value="1"/>
</dbReference>
<protein>
    <submittedName>
        <fullName evidence="2">Retrovirus-related Pol polyprotein from transposon TNT 1-94</fullName>
    </submittedName>
</protein>
<dbReference type="AlphaFoldDB" id="A0A438GLA3"/>
<gene>
    <name evidence="2" type="primary">POLX_3881</name>
    <name evidence="2" type="ORF">CK203_053111</name>
</gene>
<proteinExistence type="predicted"/>
<dbReference type="InterPro" id="IPR043502">
    <property type="entry name" value="DNA/RNA_pol_sf"/>
</dbReference>
<evidence type="ECO:0000259" key="1">
    <source>
        <dbReference type="Pfam" id="PF07727"/>
    </source>
</evidence>
<dbReference type="InterPro" id="IPR013103">
    <property type="entry name" value="RVT_2"/>
</dbReference>
<evidence type="ECO:0000313" key="3">
    <source>
        <dbReference type="Proteomes" id="UP000288805"/>
    </source>
</evidence>
<dbReference type="Proteomes" id="UP000288805">
    <property type="component" value="Unassembled WGS sequence"/>
</dbReference>
<comment type="caution">
    <text evidence="2">The sequence shown here is derived from an EMBL/GenBank/DDBJ whole genome shotgun (WGS) entry which is preliminary data.</text>
</comment>
<dbReference type="PANTHER" id="PTHR43383">
    <property type="entry name" value="NODULIN 6"/>
    <property type="match status" value="1"/>
</dbReference>
<reference evidence="2 3" key="1">
    <citation type="journal article" date="2018" name="PLoS Genet.">
        <title>Population sequencing reveals clonal diversity and ancestral inbreeding in the grapevine cultivar Chardonnay.</title>
        <authorList>
            <person name="Roach M.J."/>
            <person name="Johnson D.L."/>
            <person name="Bohlmann J."/>
            <person name="van Vuuren H.J."/>
            <person name="Jones S.J."/>
            <person name="Pretorius I.S."/>
            <person name="Schmidt S.A."/>
            <person name="Borneman A.R."/>
        </authorList>
    </citation>
    <scope>NUCLEOTIDE SEQUENCE [LARGE SCALE GENOMIC DNA]</scope>
    <source>
        <strain evidence="3">cv. Chardonnay</strain>
        <tissue evidence="2">Leaf</tissue>
    </source>
</reference>
<dbReference type="PANTHER" id="PTHR43383:SF2">
    <property type="entry name" value="AMIDOHYDROLASE 2 FAMILY PROTEIN"/>
    <property type="match status" value="1"/>
</dbReference>
<accession>A0A438GLA3</accession>
<dbReference type="Pfam" id="PF07727">
    <property type="entry name" value="RVT_2"/>
    <property type="match status" value="1"/>
</dbReference>
<sequence>MRTLQKNDMWMLVPLPKEKKMVGCRWVFSIKHKTDGSIERYKARLVAKGYTQTYGIDYQETFSLVAKLNIVRVLSSLVVNLDWPLHQFDVKNAFLHGDLEEELCMDIPSGFTTLLRTKVMCKL</sequence>
<organism evidence="2 3">
    <name type="scientific">Vitis vinifera</name>
    <name type="common">Grape</name>
    <dbReference type="NCBI Taxonomy" id="29760"/>
    <lineage>
        <taxon>Eukaryota</taxon>
        <taxon>Viridiplantae</taxon>
        <taxon>Streptophyta</taxon>
        <taxon>Embryophyta</taxon>
        <taxon>Tracheophyta</taxon>
        <taxon>Spermatophyta</taxon>
        <taxon>Magnoliopsida</taxon>
        <taxon>eudicotyledons</taxon>
        <taxon>Gunneridae</taxon>
        <taxon>Pentapetalae</taxon>
        <taxon>rosids</taxon>
        <taxon>Vitales</taxon>
        <taxon>Vitaceae</taxon>
        <taxon>Viteae</taxon>
        <taxon>Vitis</taxon>
    </lineage>
</organism>